<dbReference type="EMBL" id="KV441493">
    <property type="protein sequence ID" value="OAG15529.1"/>
    <property type="molecule type" value="Genomic_DNA"/>
</dbReference>
<evidence type="ECO:0000256" key="1">
    <source>
        <dbReference type="SAM" id="SignalP"/>
    </source>
</evidence>
<proteinExistence type="predicted"/>
<keyword evidence="1" id="KW-0732">Signal</keyword>
<evidence type="ECO:0000313" key="3">
    <source>
        <dbReference type="Proteomes" id="UP000077248"/>
    </source>
</evidence>
<gene>
    <name evidence="2" type="ORF">CC77DRAFT_448634</name>
</gene>
<evidence type="ECO:0000313" key="2">
    <source>
        <dbReference type="EMBL" id="OAG15529.1"/>
    </source>
</evidence>
<dbReference type="KEGG" id="aalt:CC77DRAFT_448634"/>
<feature type="chain" id="PRO_5008059152" description="Secreted protein" evidence="1">
    <location>
        <begin position="20"/>
        <end position="106"/>
    </location>
</feature>
<evidence type="ECO:0008006" key="4">
    <source>
        <dbReference type="Google" id="ProtNLM"/>
    </source>
</evidence>
<organism evidence="2 3">
    <name type="scientific">Alternaria alternata</name>
    <name type="common">Alternaria rot fungus</name>
    <name type="synonym">Torula alternata</name>
    <dbReference type="NCBI Taxonomy" id="5599"/>
    <lineage>
        <taxon>Eukaryota</taxon>
        <taxon>Fungi</taxon>
        <taxon>Dikarya</taxon>
        <taxon>Ascomycota</taxon>
        <taxon>Pezizomycotina</taxon>
        <taxon>Dothideomycetes</taxon>
        <taxon>Pleosporomycetidae</taxon>
        <taxon>Pleosporales</taxon>
        <taxon>Pleosporineae</taxon>
        <taxon>Pleosporaceae</taxon>
        <taxon>Alternaria</taxon>
        <taxon>Alternaria sect. Alternaria</taxon>
        <taxon>Alternaria alternata complex</taxon>
    </lineage>
</organism>
<accession>A0A177D9B8</accession>
<keyword evidence="3" id="KW-1185">Reference proteome</keyword>
<dbReference type="VEuPathDB" id="FungiDB:CC77DRAFT_448634"/>
<dbReference type="AlphaFoldDB" id="A0A177D9B8"/>
<name>A0A177D9B8_ALTAL</name>
<feature type="signal peptide" evidence="1">
    <location>
        <begin position="1"/>
        <end position="19"/>
    </location>
</feature>
<reference evidence="2 3" key="1">
    <citation type="submission" date="2016-05" db="EMBL/GenBank/DDBJ databases">
        <title>Comparative analysis of secretome profiles of manganese(II)-oxidizing ascomycete fungi.</title>
        <authorList>
            <consortium name="DOE Joint Genome Institute"/>
            <person name="Zeiner C.A."/>
            <person name="Purvine S.O."/>
            <person name="Zink E.M."/>
            <person name="Wu S."/>
            <person name="Pasa-Tolic L."/>
            <person name="Chaput D.L."/>
            <person name="Haridas S."/>
            <person name="Grigoriev I.V."/>
            <person name="Santelli C.M."/>
            <person name="Hansel C.M."/>
        </authorList>
    </citation>
    <scope>NUCLEOTIDE SEQUENCE [LARGE SCALE GENOMIC DNA]</scope>
    <source>
        <strain evidence="2 3">SRC1lrK2f</strain>
    </source>
</reference>
<dbReference type="RefSeq" id="XP_018380950.1">
    <property type="nucleotide sequence ID" value="XM_018531728.1"/>
</dbReference>
<sequence length="106" mass="11813">MCTAMVMTALCHAATLGQCSPQHQYDIKTMRCNHDLGPAASIDVLCEMCCFLNVTTTHVIAHFQGFSTITVSLHVSYAVELCKPVPFSTWSKVRNMSMGWLYLHQT</sequence>
<protein>
    <recommendedName>
        <fullName evidence="4">Secreted protein</fullName>
    </recommendedName>
</protein>
<dbReference type="Proteomes" id="UP000077248">
    <property type="component" value="Unassembled WGS sequence"/>
</dbReference>
<dbReference type="GeneID" id="29117322"/>